<gene>
    <name evidence="2" type="ORF">BSL78_09908</name>
</gene>
<name>A0A2G8KYY1_STIJA</name>
<dbReference type="InterPro" id="IPR007110">
    <property type="entry name" value="Ig-like_dom"/>
</dbReference>
<sequence>MALSSSLADFPRLSFTAWNFIITMTGNGAKTVVIFGLLLTSAFGEGESESITCDNQYFAELGKPSVIACNASGEQLDVYWFKGGDTSSFPILTLEDVRPDPPCPLIDTCSSTCAGCQLNVTTSGSLTCNVSGSRPMMDVDWIVTNQSGVSFTKEEQTHTEMDDRWYTEKTIQYTTPDCGADATFKCIASLSDTSFGPLLDTYYSTVRIKTVKLKYVHVLNVPEGHCRTFITKGYEHNVMF</sequence>
<dbReference type="AlphaFoldDB" id="A0A2G8KYY1"/>
<keyword evidence="3" id="KW-1185">Reference proteome</keyword>
<comment type="caution">
    <text evidence="2">The sequence shown here is derived from an EMBL/GenBank/DDBJ whole genome shotgun (WGS) entry which is preliminary data.</text>
</comment>
<organism evidence="2 3">
    <name type="scientific">Stichopus japonicus</name>
    <name type="common">Sea cucumber</name>
    <dbReference type="NCBI Taxonomy" id="307972"/>
    <lineage>
        <taxon>Eukaryota</taxon>
        <taxon>Metazoa</taxon>
        <taxon>Echinodermata</taxon>
        <taxon>Eleutherozoa</taxon>
        <taxon>Echinozoa</taxon>
        <taxon>Holothuroidea</taxon>
        <taxon>Aspidochirotacea</taxon>
        <taxon>Aspidochirotida</taxon>
        <taxon>Stichopodidae</taxon>
        <taxon>Apostichopus</taxon>
    </lineage>
</organism>
<protein>
    <recommendedName>
        <fullName evidence="1">Ig-like domain-containing protein</fullName>
    </recommendedName>
</protein>
<dbReference type="EMBL" id="MRZV01000296">
    <property type="protein sequence ID" value="PIK53198.1"/>
    <property type="molecule type" value="Genomic_DNA"/>
</dbReference>
<feature type="domain" description="Ig-like" evidence="1">
    <location>
        <begin position="62"/>
        <end position="144"/>
    </location>
</feature>
<proteinExistence type="predicted"/>
<dbReference type="Proteomes" id="UP000230750">
    <property type="component" value="Unassembled WGS sequence"/>
</dbReference>
<evidence type="ECO:0000313" key="2">
    <source>
        <dbReference type="EMBL" id="PIK53198.1"/>
    </source>
</evidence>
<reference evidence="2 3" key="1">
    <citation type="journal article" date="2017" name="PLoS Biol.">
        <title>The sea cucumber genome provides insights into morphological evolution and visceral regeneration.</title>
        <authorList>
            <person name="Zhang X."/>
            <person name="Sun L."/>
            <person name="Yuan J."/>
            <person name="Sun Y."/>
            <person name="Gao Y."/>
            <person name="Zhang L."/>
            <person name="Li S."/>
            <person name="Dai H."/>
            <person name="Hamel J.F."/>
            <person name="Liu C."/>
            <person name="Yu Y."/>
            <person name="Liu S."/>
            <person name="Lin W."/>
            <person name="Guo K."/>
            <person name="Jin S."/>
            <person name="Xu P."/>
            <person name="Storey K.B."/>
            <person name="Huan P."/>
            <person name="Zhang T."/>
            <person name="Zhou Y."/>
            <person name="Zhang J."/>
            <person name="Lin C."/>
            <person name="Li X."/>
            <person name="Xing L."/>
            <person name="Huo D."/>
            <person name="Sun M."/>
            <person name="Wang L."/>
            <person name="Mercier A."/>
            <person name="Li F."/>
            <person name="Yang H."/>
            <person name="Xiang J."/>
        </authorList>
    </citation>
    <scope>NUCLEOTIDE SEQUENCE [LARGE SCALE GENOMIC DNA]</scope>
    <source>
        <strain evidence="2">Shaxun</strain>
        <tissue evidence="2">Muscle</tissue>
    </source>
</reference>
<accession>A0A2G8KYY1</accession>
<evidence type="ECO:0000259" key="1">
    <source>
        <dbReference type="PROSITE" id="PS50835"/>
    </source>
</evidence>
<dbReference type="PROSITE" id="PS50835">
    <property type="entry name" value="IG_LIKE"/>
    <property type="match status" value="1"/>
</dbReference>
<evidence type="ECO:0000313" key="3">
    <source>
        <dbReference type="Proteomes" id="UP000230750"/>
    </source>
</evidence>